<feature type="domain" description="RimM N-terminal" evidence="7">
    <location>
        <begin position="59"/>
        <end position="143"/>
    </location>
</feature>
<dbReference type="SUPFAM" id="SSF50346">
    <property type="entry name" value="PRC-barrel domain"/>
    <property type="match status" value="1"/>
</dbReference>
<evidence type="ECO:0000256" key="6">
    <source>
        <dbReference type="SAM" id="MobiDB-lite"/>
    </source>
</evidence>
<keyword evidence="4 5" id="KW-0143">Chaperone</keyword>
<dbReference type="GO" id="GO:0006364">
    <property type="term" value="P:rRNA processing"/>
    <property type="evidence" value="ECO:0007669"/>
    <property type="project" value="UniProtKB-UniRule"/>
</dbReference>
<feature type="domain" description="Ribosome maturation factor RimM PRC barrel" evidence="8">
    <location>
        <begin position="157"/>
        <end position="252"/>
    </location>
</feature>
<sequence length="257" mass="28023">MKHEEANKEIGGKGAERQRGKRVGGNSKIQNVQSPAPNPQPVVPNTQSPAPNLDDWLEIGKIVSPQGLSGELRVYPVSDFPERFEVAGKRWLLRSGDTEPQPIELLTGRYISNKNLYVIKLAGVENCDQAEALRGCKLMVPASDRPQLGEDEYHVLDLIGLEVFMQVSGELVGTVVDIIPAGNDLLEVKLHPSFATDKGQMTNTSASLSTSDKGQMTNDKKQKTVLIPFVEAIAPVVDLKSNRIEITPPPGLLEINN</sequence>
<feature type="region of interest" description="Disordered" evidence="6">
    <location>
        <begin position="1"/>
        <end position="51"/>
    </location>
</feature>
<dbReference type="InterPro" id="IPR036976">
    <property type="entry name" value="RimM_N_sf"/>
</dbReference>
<comment type="function">
    <text evidence="5">An accessory protein needed during the final step in the assembly of 30S ribosomal subunit, possibly for assembly of the head region. Essential for efficient processing of 16S rRNA. May be needed both before and after RbfA during the maturation of 16S rRNA. It has affinity for free ribosomal 30S subunits but not for 70S ribosomes.</text>
</comment>
<keyword evidence="2 5" id="KW-0690">Ribosome biogenesis</keyword>
<evidence type="ECO:0000256" key="1">
    <source>
        <dbReference type="ARBA" id="ARBA00022490"/>
    </source>
</evidence>
<feature type="compositionally biased region" description="Basic and acidic residues" evidence="6">
    <location>
        <begin position="1"/>
        <end position="18"/>
    </location>
</feature>
<accession>A0A2K8SWR9</accession>
<name>A0A2K8SWR9_9NOSO</name>
<dbReference type="OrthoDB" id="9810331at2"/>
<evidence type="ECO:0000259" key="8">
    <source>
        <dbReference type="Pfam" id="PF24986"/>
    </source>
</evidence>
<dbReference type="SUPFAM" id="SSF50447">
    <property type="entry name" value="Translation proteins"/>
    <property type="match status" value="1"/>
</dbReference>
<keyword evidence="1 5" id="KW-0963">Cytoplasm</keyword>
<dbReference type="Pfam" id="PF01782">
    <property type="entry name" value="RimM"/>
    <property type="match status" value="1"/>
</dbReference>
<dbReference type="InterPro" id="IPR002676">
    <property type="entry name" value="RimM_N"/>
</dbReference>
<evidence type="ECO:0000256" key="5">
    <source>
        <dbReference type="HAMAP-Rule" id="MF_00014"/>
    </source>
</evidence>
<dbReference type="KEGG" id="nfl:COO91_05197"/>
<dbReference type="Pfam" id="PF24986">
    <property type="entry name" value="PRC_RimM"/>
    <property type="match status" value="1"/>
</dbReference>
<dbReference type="AlphaFoldDB" id="A0A2K8SWR9"/>
<dbReference type="Gene3D" id="2.30.30.240">
    <property type="entry name" value="PRC-barrel domain"/>
    <property type="match status" value="1"/>
</dbReference>
<comment type="similarity">
    <text evidence="5">Belongs to the RimM family.</text>
</comment>
<dbReference type="PANTHER" id="PTHR33692">
    <property type="entry name" value="RIBOSOME MATURATION FACTOR RIMM"/>
    <property type="match status" value="1"/>
</dbReference>
<dbReference type="GO" id="GO:0043022">
    <property type="term" value="F:ribosome binding"/>
    <property type="evidence" value="ECO:0007669"/>
    <property type="project" value="InterPro"/>
</dbReference>
<keyword evidence="10" id="KW-1185">Reference proteome</keyword>
<dbReference type="HAMAP" id="MF_00014">
    <property type="entry name" value="Ribosome_mat_RimM"/>
    <property type="match status" value="1"/>
</dbReference>
<evidence type="ECO:0000259" key="7">
    <source>
        <dbReference type="Pfam" id="PF01782"/>
    </source>
</evidence>
<comment type="subunit">
    <text evidence="5">Binds ribosomal protein uS19.</text>
</comment>
<evidence type="ECO:0000256" key="3">
    <source>
        <dbReference type="ARBA" id="ARBA00022552"/>
    </source>
</evidence>
<dbReference type="GO" id="GO:0005840">
    <property type="term" value="C:ribosome"/>
    <property type="evidence" value="ECO:0007669"/>
    <property type="project" value="InterPro"/>
</dbReference>
<dbReference type="InterPro" id="IPR011961">
    <property type="entry name" value="RimM"/>
</dbReference>
<comment type="domain">
    <text evidence="5">The PRC barrel domain binds ribosomal protein uS19.</text>
</comment>
<dbReference type="Gene3D" id="2.40.30.60">
    <property type="entry name" value="RimM"/>
    <property type="match status" value="1"/>
</dbReference>
<dbReference type="RefSeq" id="WP_100903067.1">
    <property type="nucleotide sequence ID" value="NZ_CAWNNC010000001.1"/>
</dbReference>
<evidence type="ECO:0000313" key="9">
    <source>
        <dbReference type="EMBL" id="AUB39205.1"/>
    </source>
</evidence>
<evidence type="ECO:0000256" key="4">
    <source>
        <dbReference type="ARBA" id="ARBA00023186"/>
    </source>
</evidence>
<keyword evidence="3 5" id="KW-0698">rRNA processing</keyword>
<proteinExistence type="inferred from homology"/>
<organism evidence="9 10">
    <name type="scientific">Nostoc flagelliforme CCNUN1</name>
    <dbReference type="NCBI Taxonomy" id="2038116"/>
    <lineage>
        <taxon>Bacteria</taxon>
        <taxon>Bacillati</taxon>
        <taxon>Cyanobacteriota</taxon>
        <taxon>Cyanophyceae</taxon>
        <taxon>Nostocales</taxon>
        <taxon>Nostocaceae</taxon>
        <taxon>Nostoc</taxon>
    </lineage>
</organism>
<dbReference type="NCBIfam" id="TIGR02273">
    <property type="entry name" value="16S_RimM"/>
    <property type="match status" value="1"/>
</dbReference>
<comment type="subcellular location">
    <subcellularLocation>
        <location evidence="5">Cytoplasm</location>
    </subcellularLocation>
</comment>
<evidence type="ECO:0000256" key="2">
    <source>
        <dbReference type="ARBA" id="ARBA00022517"/>
    </source>
</evidence>
<reference evidence="9 10" key="1">
    <citation type="submission" date="2017-11" db="EMBL/GenBank/DDBJ databases">
        <title>Complete genome of a free-living desiccation-tolerant cyanobacterium and its photosynthetic adaptation to extreme terrestrial habitat.</title>
        <authorList>
            <person name="Shang J."/>
        </authorList>
    </citation>
    <scope>NUCLEOTIDE SEQUENCE [LARGE SCALE GENOMIC DNA]</scope>
    <source>
        <strain evidence="9 10">CCNUN1</strain>
    </source>
</reference>
<dbReference type="EMBL" id="CP024785">
    <property type="protein sequence ID" value="AUB39205.1"/>
    <property type="molecule type" value="Genomic_DNA"/>
</dbReference>
<protein>
    <recommendedName>
        <fullName evidence="5">Ribosome maturation factor RimM</fullName>
    </recommendedName>
</protein>
<dbReference type="InterPro" id="IPR009000">
    <property type="entry name" value="Transl_B-barrel_sf"/>
</dbReference>
<evidence type="ECO:0000313" key="10">
    <source>
        <dbReference type="Proteomes" id="UP000232003"/>
    </source>
</evidence>
<gene>
    <name evidence="5" type="primary">rimM</name>
    <name evidence="9" type="ORF">COO91_05197</name>
</gene>
<dbReference type="GO" id="GO:0042274">
    <property type="term" value="P:ribosomal small subunit biogenesis"/>
    <property type="evidence" value="ECO:0007669"/>
    <property type="project" value="UniProtKB-UniRule"/>
</dbReference>
<dbReference type="GO" id="GO:0005737">
    <property type="term" value="C:cytoplasm"/>
    <property type="evidence" value="ECO:0007669"/>
    <property type="project" value="UniProtKB-SubCell"/>
</dbReference>
<dbReference type="InterPro" id="IPR056792">
    <property type="entry name" value="PRC_RimM"/>
</dbReference>
<dbReference type="PANTHER" id="PTHR33692:SF1">
    <property type="entry name" value="RIBOSOME MATURATION FACTOR RIMM"/>
    <property type="match status" value="1"/>
</dbReference>
<dbReference type="InterPro" id="IPR011033">
    <property type="entry name" value="PRC_barrel-like_sf"/>
</dbReference>
<dbReference type="Proteomes" id="UP000232003">
    <property type="component" value="Chromosome"/>
</dbReference>